<proteinExistence type="predicted"/>
<dbReference type="RefSeq" id="WP_169411002.1">
    <property type="nucleotide sequence ID" value="NZ_JAAXKZ010000014.1"/>
</dbReference>
<dbReference type="Pfam" id="PF12900">
    <property type="entry name" value="Pyridox_ox_2"/>
    <property type="match status" value="1"/>
</dbReference>
<dbReference type="Gene3D" id="2.30.110.10">
    <property type="entry name" value="Electron Transport, Fmn-binding Protein, Chain A"/>
    <property type="match status" value="1"/>
</dbReference>
<reference evidence="1 2" key="1">
    <citation type="submission" date="2020-04" db="EMBL/GenBank/DDBJ databases">
        <authorList>
            <person name="Klaysubun C."/>
            <person name="Duangmal K."/>
            <person name="Lipun K."/>
        </authorList>
    </citation>
    <scope>NUCLEOTIDE SEQUENCE [LARGE SCALE GENOMIC DNA]</scope>
    <source>
        <strain evidence="1 2">DSM 45300</strain>
    </source>
</reference>
<gene>
    <name evidence="1" type="ORF">HF519_06230</name>
</gene>
<accession>A0A848DF44</accession>
<name>A0A848DF44_9PSEU</name>
<protein>
    <submittedName>
        <fullName evidence="1">Pyridoxamine 5'-phosphate oxidase family protein</fullName>
    </submittedName>
</protein>
<comment type="caution">
    <text evidence="1">The sequence shown here is derived from an EMBL/GenBank/DDBJ whole genome shotgun (WGS) entry which is preliminary data.</text>
</comment>
<keyword evidence="2" id="KW-1185">Reference proteome</keyword>
<sequence length="153" mass="16702">MNKGPGSPDERPLETLDRDACLALLSTVAIGRVAWATSTGAVVVLPVNFVLDGETIVFSTGPGEKLTAVREGRQVSFEADDVEEAIHTGWSVLITGTAEVVDDPEQAHRIERLHLETWAPGSGRLFIRLPVEEVTGRRLPLRPGRVTIERLDR</sequence>
<dbReference type="AlphaFoldDB" id="A0A848DF44"/>
<evidence type="ECO:0000313" key="1">
    <source>
        <dbReference type="EMBL" id="NMH91195.1"/>
    </source>
</evidence>
<dbReference type="InterPro" id="IPR012349">
    <property type="entry name" value="Split_barrel_FMN-bd"/>
</dbReference>
<dbReference type="Proteomes" id="UP000586918">
    <property type="component" value="Unassembled WGS sequence"/>
</dbReference>
<dbReference type="SUPFAM" id="SSF50475">
    <property type="entry name" value="FMN-binding split barrel"/>
    <property type="match status" value="1"/>
</dbReference>
<organism evidence="1 2">
    <name type="scientific">Pseudonocardia bannensis</name>
    <dbReference type="NCBI Taxonomy" id="630973"/>
    <lineage>
        <taxon>Bacteria</taxon>
        <taxon>Bacillati</taxon>
        <taxon>Actinomycetota</taxon>
        <taxon>Actinomycetes</taxon>
        <taxon>Pseudonocardiales</taxon>
        <taxon>Pseudonocardiaceae</taxon>
        <taxon>Pseudonocardia</taxon>
    </lineage>
</organism>
<dbReference type="EMBL" id="JAAXKZ010000014">
    <property type="protein sequence ID" value="NMH91195.1"/>
    <property type="molecule type" value="Genomic_DNA"/>
</dbReference>
<evidence type="ECO:0000313" key="2">
    <source>
        <dbReference type="Proteomes" id="UP000586918"/>
    </source>
</evidence>
<dbReference type="InterPro" id="IPR024747">
    <property type="entry name" value="Pyridox_Oxase-rel"/>
</dbReference>